<sequence length="257" mass="27541">MAYDGAAEPTTDKSPFLRQAQAMDIPLTQPPASSSPTANPDLPSSEQGSTANAEAADGQPPSKKMRGEAPLVASMFSENFLAVKAATKSHFCAQAATVEQWRVNAFFKRTFPQVSADLLQNVPRWWVAAGLAERDPNQKVGTKVILKAPPPDMLETVADALADVFSFTKEERTNFLKIWETRDVSTTFNKDDFDRMCGLLRCDNDGDDDAVNDAAAAAASFEDVAGAAALGDDHDDDDGEYDDGHDDGDGDDDGDGC</sequence>
<evidence type="ECO:0000313" key="2">
    <source>
        <dbReference type="EMBL" id="OLP73032.1"/>
    </source>
</evidence>
<gene>
    <name evidence="2" type="ORF">AK812_SmicGene47905</name>
</gene>
<protein>
    <submittedName>
        <fullName evidence="2">Uncharacterized protein</fullName>
    </submittedName>
</protein>
<proteinExistence type="predicted"/>
<accession>A0A1Q9BQR5</accession>
<keyword evidence="3" id="KW-1185">Reference proteome</keyword>
<dbReference type="EMBL" id="LSRX01006625">
    <property type="protein sequence ID" value="OLP73032.1"/>
    <property type="molecule type" value="Genomic_DNA"/>
</dbReference>
<dbReference type="AlphaFoldDB" id="A0A1Q9BQR5"/>
<name>A0A1Q9BQR5_SYMMI</name>
<feature type="compositionally biased region" description="Polar residues" evidence="1">
    <location>
        <begin position="30"/>
        <end position="52"/>
    </location>
</feature>
<dbReference type="OrthoDB" id="10410441at2759"/>
<organism evidence="2 3">
    <name type="scientific">Symbiodinium microadriaticum</name>
    <name type="common">Dinoflagellate</name>
    <name type="synonym">Zooxanthella microadriatica</name>
    <dbReference type="NCBI Taxonomy" id="2951"/>
    <lineage>
        <taxon>Eukaryota</taxon>
        <taxon>Sar</taxon>
        <taxon>Alveolata</taxon>
        <taxon>Dinophyceae</taxon>
        <taxon>Suessiales</taxon>
        <taxon>Symbiodiniaceae</taxon>
        <taxon>Symbiodinium</taxon>
    </lineage>
</organism>
<evidence type="ECO:0000313" key="3">
    <source>
        <dbReference type="Proteomes" id="UP000186817"/>
    </source>
</evidence>
<dbReference type="Proteomes" id="UP000186817">
    <property type="component" value="Unassembled WGS sequence"/>
</dbReference>
<reference evidence="2 3" key="1">
    <citation type="submission" date="2016-02" db="EMBL/GenBank/DDBJ databases">
        <title>Genome analysis of coral dinoflagellate symbionts highlights evolutionary adaptations to a symbiotic lifestyle.</title>
        <authorList>
            <person name="Aranda M."/>
            <person name="Li Y."/>
            <person name="Liew Y.J."/>
            <person name="Baumgarten S."/>
            <person name="Simakov O."/>
            <person name="Wilson M."/>
            <person name="Piel J."/>
            <person name="Ashoor H."/>
            <person name="Bougouffa S."/>
            <person name="Bajic V.B."/>
            <person name="Ryu T."/>
            <person name="Ravasi T."/>
            <person name="Bayer T."/>
            <person name="Micklem G."/>
            <person name="Kim H."/>
            <person name="Bhak J."/>
            <person name="Lajeunesse T.C."/>
            <person name="Voolstra C.R."/>
        </authorList>
    </citation>
    <scope>NUCLEOTIDE SEQUENCE [LARGE SCALE GENOMIC DNA]</scope>
    <source>
        <strain evidence="2 3">CCMP2467</strain>
    </source>
</reference>
<feature type="compositionally biased region" description="Acidic residues" evidence="1">
    <location>
        <begin position="233"/>
        <end position="257"/>
    </location>
</feature>
<comment type="caution">
    <text evidence="2">The sequence shown here is derived from an EMBL/GenBank/DDBJ whole genome shotgun (WGS) entry which is preliminary data.</text>
</comment>
<evidence type="ECO:0000256" key="1">
    <source>
        <dbReference type="SAM" id="MobiDB-lite"/>
    </source>
</evidence>
<feature type="region of interest" description="Disordered" evidence="1">
    <location>
        <begin position="1"/>
        <end position="67"/>
    </location>
</feature>
<feature type="region of interest" description="Disordered" evidence="1">
    <location>
        <begin position="227"/>
        <end position="257"/>
    </location>
</feature>